<keyword evidence="5" id="KW-0804">Transcription</keyword>
<sequence>MPPGSGGAAPPRGRIFLLDDNPLTVNMIEQFLLREGFAVAKATDPVEALQAELPFAPEVAILDAMMPGMSGFEFAQALKKALGSGVRIVMLTALRREADRQRGLASGADAYLTKPVRPAELLAAVEAQLAAARGGRAAAAVEDLARILAGAGTPEEKVRAAAERLAREGSLPG</sequence>
<evidence type="ECO:0000256" key="5">
    <source>
        <dbReference type="ARBA" id="ARBA00023163"/>
    </source>
</evidence>
<name>A0A932I095_UNCTE</name>
<gene>
    <name evidence="8" type="ORF">HYZ11_08935</name>
</gene>
<keyword evidence="1 6" id="KW-0597">Phosphoprotein</keyword>
<evidence type="ECO:0000313" key="8">
    <source>
        <dbReference type="EMBL" id="MBI3127713.1"/>
    </source>
</evidence>
<evidence type="ECO:0000256" key="2">
    <source>
        <dbReference type="ARBA" id="ARBA00023012"/>
    </source>
</evidence>
<dbReference type="GO" id="GO:0000156">
    <property type="term" value="F:phosphorelay response regulator activity"/>
    <property type="evidence" value="ECO:0007669"/>
    <property type="project" value="TreeGrafter"/>
</dbReference>
<organism evidence="8 9">
    <name type="scientific">Tectimicrobiota bacterium</name>
    <dbReference type="NCBI Taxonomy" id="2528274"/>
    <lineage>
        <taxon>Bacteria</taxon>
        <taxon>Pseudomonadati</taxon>
        <taxon>Nitrospinota/Tectimicrobiota group</taxon>
        <taxon>Candidatus Tectimicrobiota</taxon>
    </lineage>
</organism>
<evidence type="ECO:0000256" key="6">
    <source>
        <dbReference type="PROSITE-ProRule" id="PRU00169"/>
    </source>
</evidence>
<dbReference type="GO" id="GO:0032993">
    <property type="term" value="C:protein-DNA complex"/>
    <property type="evidence" value="ECO:0007669"/>
    <property type="project" value="TreeGrafter"/>
</dbReference>
<accession>A0A932I095</accession>
<dbReference type="GO" id="GO:0005829">
    <property type="term" value="C:cytosol"/>
    <property type="evidence" value="ECO:0007669"/>
    <property type="project" value="TreeGrafter"/>
</dbReference>
<dbReference type="InterPro" id="IPR001789">
    <property type="entry name" value="Sig_transdc_resp-reg_receiver"/>
</dbReference>
<keyword evidence="3" id="KW-0805">Transcription regulation</keyword>
<dbReference type="Proteomes" id="UP000782312">
    <property type="component" value="Unassembled WGS sequence"/>
</dbReference>
<dbReference type="PANTHER" id="PTHR48111:SF1">
    <property type="entry name" value="TWO-COMPONENT RESPONSE REGULATOR ORR33"/>
    <property type="match status" value="1"/>
</dbReference>
<keyword evidence="2" id="KW-0902">Two-component regulatory system</keyword>
<dbReference type="InterPro" id="IPR011006">
    <property type="entry name" value="CheY-like_superfamily"/>
</dbReference>
<keyword evidence="4" id="KW-0238">DNA-binding</keyword>
<evidence type="ECO:0000313" key="9">
    <source>
        <dbReference type="Proteomes" id="UP000782312"/>
    </source>
</evidence>
<dbReference type="AlphaFoldDB" id="A0A932I095"/>
<feature type="domain" description="Response regulatory" evidence="7">
    <location>
        <begin position="14"/>
        <end position="129"/>
    </location>
</feature>
<feature type="modified residue" description="4-aspartylphosphate" evidence="6">
    <location>
        <position position="63"/>
    </location>
</feature>
<protein>
    <submittedName>
        <fullName evidence="8">Response regulator</fullName>
    </submittedName>
</protein>
<dbReference type="GO" id="GO:0006355">
    <property type="term" value="P:regulation of DNA-templated transcription"/>
    <property type="evidence" value="ECO:0007669"/>
    <property type="project" value="TreeGrafter"/>
</dbReference>
<dbReference type="Gene3D" id="3.40.50.2300">
    <property type="match status" value="1"/>
</dbReference>
<dbReference type="EMBL" id="JACPUR010000019">
    <property type="protein sequence ID" value="MBI3127713.1"/>
    <property type="molecule type" value="Genomic_DNA"/>
</dbReference>
<evidence type="ECO:0000256" key="4">
    <source>
        <dbReference type="ARBA" id="ARBA00023125"/>
    </source>
</evidence>
<comment type="caution">
    <text evidence="8">The sequence shown here is derived from an EMBL/GenBank/DDBJ whole genome shotgun (WGS) entry which is preliminary data.</text>
</comment>
<dbReference type="InterPro" id="IPR039420">
    <property type="entry name" value="WalR-like"/>
</dbReference>
<dbReference type="PROSITE" id="PS50110">
    <property type="entry name" value="RESPONSE_REGULATORY"/>
    <property type="match status" value="1"/>
</dbReference>
<evidence type="ECO:0000256" key="1">
    <source>
        <dbReference type="ARBA" id="ARBA00022553"/>
    </source>
</evidence>
<dbReference type="GO" id="GO:0000976">
    <property type="term" value="F:transcription cis-regulatory region binding"/>
    <property type="evidence" value="ECO:0007669"/>
    <property type="project" value="TreeGrafter"/>
</dbReference>
<dbReference type="Pfam" id="PF00072">
    <property type="entry name" value="Response_reg"/>
    <property type="match status" value="1"/>
</dbReference>
<reference evidence="8" key="1">
    <citation type="submission" date="2020-07" db="EMBL/GenBank/DDBJ databases">
        <title>Huge and variable diversity of episymbiotic CPR bacteria and DPANN archaea in groundwater ecosystems.</title>
        <authorList>
            <person name="He C.Y."/>
            <person name="Keren R."/>
            <person name="Whittaker M."/>
            <person name="Farag I.F."/>
            <person name="Doudna J."/>
            <person name="Cate J.H.D."/>
            <person name="Banfield J.F."/>
        </authorList>
    </citation>
    <scope>NUCLEOTIDE SEQUENCE</scope>
    <source>
        <strain evidence="8">NC_groundwater_763_Ag_S-0.2um_68_21</strain>
    </source>
</reference>
<dbReference type="SUPFAM" id="SSF52172">
    <property type="entry name" value="CheY-like"/>
    <property type="match status" value="1"/>
</dbReference>
<dbReference type="CDD" id="cd17574">
    <property type="entry name" value="REC_OmpR"/>
    <property type="match status" value="1"/>
</dbReference>
<dbReference type="PANTHER" id="PTHR48111">
    <property type="entry name" value="REGULATOR OF RPOS"/>
    <property type="match status" value="1"/>
</dbReference>
<evidence type="ECO:0000259" key="7">
    <source>
        <dbReference type="PROSITE" id="PS50110"/>
    </source>
</evidence>
<evidence type="ECO:0000256" key="3">
    <source>
        <dbReference type="ARBA" id="ARBA00023015"/>
    </source>
</evidence>
<dbReference type="SMART" id="SM00448">
    <property type="entry name" value="REC"/>
    <property type="match status" value="1"/>
</dbReference>
<proteinExistence type="predicted"/>